<sequence>MAAIARSPFAHRLGHSRVPHEPDKVSIHDLTPIGRTGFKGPGTSEWLASKVSALPERPNRAVSLSDGTVVARLGKEEYLVLNGRGSSNDVSAELDLSWASESANGAIRMGYPLPRADSHSWLFLEGVRVPEMMSKICGVDLRDAIFPLGEIAQTIVARIGAVLIREIGAGFEGFHLLTDFASADYLWEVLDDASAEYGGGFAPAGRK</sequence>
<feature type="compositionally biased region" description="Basic and acidic residues" evidence="1">
    <location>
        <begin position="18"/>
        <end position="27"/>
    </location>
</feature>
<dbReference type="EMBL" id="LPWA01000146">
    <property type="protein sequence ID" value="KUM24035.1"/>
    <property type="molecule type" value="Genomic_DNA"/>
</dbReference>
<name>A0A117N290_RHILI</name>
<comment type="caution">
    <text evidence="2">The sequence shown here is derived from an EMBL/GenBank/DDBJ whole genome shotgun (WGS) entry which is preliminary data.</text>
</comment>
<protein>
    <recommendedName>
        <fullName evidence="4">Sarcosine oxidase</fullName>
    </recommendedName>
</protein>
<dbReference type="SUPFAM" id="SSF103025">
    <property type="entry name" value="Folate-binding domain"/>
    <property type="match status" value="1"/>
</dbReference>
<dbReference type="OrthoDB" id="9179874at2"/>
<evidence type="ECO:0000313" key="2">
    <source>
        <dbReference type="EMBL" id="KUM24035.1"/>
    </source>
</evidence>
<dbReference type="Pfam" id="PF04268">
    <property type="entry name" value="SoxG"/>
    <property type="match status" value="1"/>
</dbReference>
<dbReference type="AlphaFoldDB" id="A0A117N290"/>
<evidence type="ECO:0008006" key="4">
    <source>
        <dbReference type="Google" id="ProtNLM"/>
    </source>
</evidence>
<dbReference type="InterPro" id="IPR007375">
    <property type="entry name" value="SoxG"/>
</dbReference>
<dbReference type="InterPro" id="IPR027266">
    <property type="entry name" value="TrmE/GcvT-like"/>
</dbReference>
<gene>
    <name evidence="2" type="ORF">AU467_31820</name>
</gene>
<accession>A0A117N290</accession>
<dbReference type="Proteomes" id="UP000053176">
    <property type="component" value="Unassembled WGS sequence"/>
</dbReference>
<evidence type="ECO:0000256" key="1">
    <source>
        <dbReference type="SAM" id="MobiDB-lite"/>
    </source>
</evidence>
<organism evidence="2 3">
    <name type="scientific">Rhizobium loti</name>
    <name type="common">Mesorhizobium loti</name>
    <dbReference type="NCBI Taxonomy" id="381"/>
    <lineage>
        <taxon>Bacteria</taxon>
        <taxon>Pseudomonadati</taxon>
        <taxon>Pseudomonadota</taxon>
        <taxon>Alphaproteobacteria</taxon>
        <taxon>Hyphomicrobiales</taxon>
        <taxon>Phyllobacteriaceae</taxon>
        <taxon>Mesorhizobium</taxon>
    </lineage>
</organism>
<feature type="region of interest" description="Disordered" evidence="1">
    <location>
        <begin position="13"/>
        <end position="33"/>
    </location>
</feature>
<dbReference type="Gene3D" id="3.30.1360.120">
    <property type="entry name" value="Probable tRNA modification gtpase trme, domain 1"/>
    <property type="match status" value="1"/>
</dbReference>
<proteinExistence type="predicted"/>
<evidence type="ECO:0000313" key="3">
    <source>
        <dbReference type="Proteomes" id="UP000053176"/>
    </source>
</evidence>
<reference evidence="2 3" key="1">
    <citation type="submission" date="2015-12" db="EMBL/GenBank/DDBJ databases">
        <title>Draft genome sequence of Mesorhizobium sp. UFLA 01-765, a multitolerant efficient symbiont and plant-growth promoting strain isolated from Zn-mining soil using Leucaena leucocephala as a trap plant.</title>
        <authorList>
            <person name="Rangel W.M."/>
            <person name="Thijs S."/>
            <person name="Longatti S.M."/>
            <person name="Moreira F.M."/>
            <person name="Weyens N."/>
            <person name="Vangronsveld J."/>
            <person name="Van Hamme J.D."/>
            <person name="Bottos E.M."/>
            <person name="Rineau F."/>
        </authorList>
    </citation>
    <scope>NUCLEOTIDE SEQUENCE [LARGE SCALE GENOMIC DNA]</scope>
    <source>
        <strain evidence="2 3">UFLA 01-765</strain>
    </source>
</reference>